<name>A0A518ERY4_9BACT</name>
<dbReference type="SFLD" id="SFLDG01086">
    <property type="entry name" value="elongater_protein-like"/>
    <property type="match status" value="1"/>
</dbReference>
<dbReference type="InterPro" id="IPR058240">
    <property type="entry name" value="rSAM_sf"/>
</dbReference>
<dbReference type="SFLD" id="SFLDS00029">
    <property type="entry name" value="Radical_SAM"/>
    <property type="match status" value="1"/>
</dbReference>
<evidence type="ECO:0000256" key="1">
    <source>
        <dbReference type="ARBA" id="ARBA00001966"/>
    </source>
</evidence>
<dbReference type="NCBIfam" id="TIGR01212">
    <property type="entry name" value="TIGR01212 family radical SAM protein"/>
    <property type="match status" value="1"/>
</dbReference>
<dbReference type="InterPro" id="IPR039661">
    <property type="entry name" value="ELP3"/>
</dbReference>
<dbReference type="InterPro" id="IPR032432">
    <property type="entry name" value="Radical_SAM_C"/>
</dbReference>
<keyword evidence="3" id="KW-0949">S-adenosyl-L-methionine</keyword>
<dbReference type="GO" id="GO:0003824">
    <property type="term" value="F:catalytic activity"/>
    <property type="evidence" value="ECO:0007669"/>
    <property type="project" value="InterPro"/>
</dbReference>
<keyword evidence="5" id="KW-0408">Iron</keyword>
<keyword evidence="6" id="KW-0411">Iron-sulfur</keyword>
<protein>
    <submittedName>
        <fullName evidence="8">Coproporphyrinogen III oxidase</fullName>
    </submittedName>
</protein>
<dbReference type="PANTHER" id="PTHR11135">
    <property type="entry name" value="HISTONE ACETYLTRANSFERASE-RELATED"/>
    <property type="match status" value="1"/>
</dbReference>
<evidence type="ECO:0000256" key="6">
    <source>
        <dbReference type="ARBA" id="ARBA00023014"/>
    </source>
</evidence>
<dbReference type="SFLD" id="SFLDG01091">
    <property type="entry name" value="uncharacterized_CHP01210-like"/>
    <property type="match status" value="1"/>
</dbReference>
<keyword evidence="2" id="KW-0004">4Fe-4S</keyword>
<dbReference type="CDD" id="cd01335">
    <property type="entry name" value="Radical_SAM"/>
    <property type="match status" value="1"/>
</dbReference>
<organism evidence="8 9">
    <name type="scientific">Saltatorellus ferox</name>
    <dbReference type="NCBI Taxonomy" id="2528018"/>
    <lineage>
        <taxon>Bacteria</taxon>
        <taxon>Pseudomonadati</taxon>
        <taxon>Planctomycetota</taxon>
        <taxon>Planctomycetia</taxon>
        <taxon>Planctomycetia incertae sedis</taxon>
        <taxon>Saltatorellus</taxon>
    </lineage>
</organism>
<evidence type="ECO:0000256" key="2">
    <source>
        <dbReference type="ARBA" id="ARBA00022485"/>
    </source>
</evidence>
<dbReference type="PROSITE" id="PS51918">
    <property type="entry name" value="RADICAL_SAM"/>
    <property type="match status" value="1"/>
</dbReference>
<dbReference type="Proteomes" id="UP000320390">
    <property type="component" value="Chromosome"/>
</dbReference>
<keyword evidence="9" id="KW-1185">Reference proteome</keyword>
<dbReference type="SUPFAM" id="SSF102114">
    <property type="entry name" value="Radical SAM enzymes"/>
    <property type="match status" value="1"/>
</dbReference>
<evidence type="ECO:0000256" key="5">
    <source>
        <dbReference type="ARBA" id="ARBA00023004"/>
    </source>
</evidence>
<dbReference type="Gene3D" id="3.30.750.200">
    <property type="match status" value="1"/>
</dbReference>
<dbReference type="GO" id="GO:0046872">
    <property type="term" value="F:metal ion binding"/>
    <property type="evidence" value="ECO:0007669"/>
    <property type="project" value="UniProtKB-KW"/>
</dbReference>
<dbReference type="InterPro" id="IPR005911">
    <property type="entry name" value="YhcC-like"/>
</dbReference>
<comment type="cofactor">
    <cofactor evidence="1">
        <name>[4Fe-4S] cluster</name>
        <dbReference type="ChEBI" id="CHEBI:49883"/>
    </cofactor>
</comment>
<evidence type="ECO:0000313" key="9">
    <source>
        <dbReference type="Proteomes" id="UP000320390"/>
    </source>
</evidence>
<accession>A0A518ERY4</accession>
<dbReference type="EMBL" id="CP036434">
    <property type="protein sequence ID" value="QDV06846.1"/>
    <property type="molecule type" value="Genomic_DNA"/>
</dbReference>
<sequence length="316" mass="34283">MPLPFRTLKPWLKERYGRAVYRVALDAGSTCPNRDGTKGFGGCTYCDVEGSGTGALKAGDGLTEQLGIGLKRVARRRRRGLEKAVEPGVIAYLQSYTNTYVDAARFREVLDVFRPHLASAGGPIVAVAVATRPDCVPDESLRALEELAAETDVWLELGLESASDAVLLDINRLHTLTEFEDAATRARQAGLVTVGHAILGLPGDGREGARATANALREAGLDGVKVHHLMVLKKTQMAHQWRCGTLQVQTADEYVDWLADFVERIGPDQVLHRITGDSPDDKLLAPIWNVPKNAIRERLAAELSARGTEQGSLAGR</sequence>
<evidence type="ECO:0000259" key="7">
    <source>
        <dbReference type="PROSITE" id="PS51918"/>
    </source>
</evidence>
<keyword evidence="4" id="KW-0479">Metal-binding</keyword>
<dbReference type="GO" id="GO:0051539">
    <property type="term" value="F:4 iron, 4 sulfur cluster binding"/>
    <property type="evidence" value="ECO:0007669"/>
    <property type="project" value="UniProtKB-KW"/>
</dbReference>
<proteinExistence type="predicted"/>
<dbReference type="AlphaFoldDB" id="A0A518ERY4"/>
<dbReference type="Pfam" id="PF04055">
    <property type="entry name" value="Radical_SAM"/>
    <property type="match status" value="1"/>
</dbReference>
<evidence type="ECO:0000313" key="8">
    <source>
        <dbReference type="EMBL" id="QDV06846.1"/>
    </source>
</evidence>
<dbReference type="PANTHER" id="PTHR11135:SF1">
    <property type="entry name" value="PROTEIN YHCC"/>
    <property type="match status" value="1"/>
</dbReference>
<dbReference type="SMART" id="SM00729">
    <property type="entry name" value="Elp3"/>
    <property type="match status" value="1"/>
</dbReference>
<reference evidence="8 9" key="1">
    <citation type="submission" date="2019-02" db="EMBL/GenBank/DDBJ databases">
        <title>Deep-cultivation of Planctomycetes and their phenomic and genomic characterization uncovers novel biology.</title>
        <authorList>
            <person name="Wiegand S."/>
            <person name="Jogler M."/>
            <person name="Boedeker C."/>
            <person name="Pinto D."/>
            <person name="Vollmers J."/>
            <person name="Rivas-Marin E."/>
            <person name="Kohn T."/>
            <person name="Peeters S.H."/>
            <person name="Heuer A."/>
            <person name="Rast P."/>
            <person name="Oberbeckmann S."/>
            <person name="Bunk B."/>
            <person name="Jeske O."/>
            <person name="Meyerdierks A."/>
            <person name="Storesund J.E."/>
            <person name="Kallscheuer N."/>
            <person name="Luecker S."/>
            <person name="Lage O.M."/>
            <person name="Pohl T."/>
            <person name="Merkel B.J."/>
            <person name="Hornburger P."/>
            <person name="Mueller R.-W."/>
            <person name="Bruemmer F."/>
            <person name="Labrenz M."/>
            <person name="Spormann A.M."/>
            <person name="Op den Camp H."/>
            <person name="Overmann J."/>
            <person name="Amann R."/>
            <person name="Jetten M.S.M."/>
            <person name="Mascher T."/>
            <person name="Medema M.H."/>
            <person name="Devos D.P."/>
            <person name="Kaster A.-K."/>
            <person name="Ovreas L."/>
            <person name="Rohde M."/>
            <person name="Galperin M.Y."/>
            <person name="Jogler C."/>
        </authorList>
    </citation>
    <scope>NUCLEOTIDE SEQUENCE [LARGE SCALE GENOMIC DNA]</scope>
    <source>
        <strain evidence="8 9">Poly30</strain>
    </source>
</reference>
<evidence type="ECO:0000256" key="3">
    <source>
        <dbReference type="ARBA" id="ARBA00022691"/>
    </source>
</evidence>
<dbReference type="InterPro" id="IPR007197">
    <property type="entry name" value="rSAM"/>
</dbReference>
<evidence type="ECO:0000256" key="4">
    <source>
        <dbReference type="ARBA" id="ARBA00022723"/>
    </source>
</evidence>
<dbReference type="InterPro" id="IPR006638">
    <property type="entry name" value="Elp3/MiaA/NifB-like_rSAM"/>
</dbReference>
<feature type="domain" description="Radical SAM core" evidence="7">
    <location>
        <begin position="15"/>
        <end position="268"/>
    </location>
</feature>
<gene>
    <name evidence="8" type="ORF">Poly30_23620</name>
</gene>
<dbReference type="Pfam" id="PF16199">
    <property type="entry name" value="Radical_SAM_C"/>
    <property type="match status" value="1"/>
</dbReference>